<comment type="caution">
    <text evidence="2">The sequence shown here is derived from an EMBL/GenBank/DDBJ whole genome shotgun (WGS) entry which is preliminary data.</text>
</comment>
<evidence type="ECO:0000313" key="2">
    <source>
        <dbReference type="EMBL" id="MTE20290.1"/>
    </source>
</evidence>
<gene>
    <name evidence="2" type="ORF">F0L17_14465</name>
</gene>
<feature type="region of interest" description="Disordered" evidence="1">
    <location>
        <begin position="1"/>
        <end position="27"/>
    </location>
</feature>
<sequence length="563" mass="61254">MTGRSLSAAAARYTARKGNKQRSNSNNGADWQARAWEMYNNVPEVRFAATWIGNAMAGARLYAGYRADDRTIQPAPDGHPAAEAVARIGGGPDGQAAMLGRFGKYLIVPGEGWIVVLPGEFEEQWHTLSTGEIRQQSGKLVAEIDGEQVEVPPHDPDSPYDDAPVAIRVWEPHPEKHMEADSPVRSSLQLLEELQLLNSAVAAIARSRLTGRGVLLVPKGTRFPTTPGSSDAEDDLIEVFMEVAETAIREPESAAATVPIILEVPGDAIGQIQRLTFESDFDELAIKLREEAIRRFATGLDFPAEILLGLGDVNHWGTWALTQEAIRLGVEPRLRTVAHAFTTQWLRPLLESQGVPDAERWLVWYDTSPLRVRANRSQTAIDLFKLEAISDTAVRRETGFDESDAPHATTATDADQEQEPSVTPTTRLPVDENPSEPNTLPAAAPSDALIAAVDGIVWAALSSAGEKLRKTPACPRSERARAREITAASLHSALPVEADQIDRWKLLDGVWVRVPEIAARYGLNADCLTSTLDNYTRELIAAGVEHDYKHVPAVVAPCLAGAA</sequence>
<accession>A0A6G2BDG9</accession>
<dbReference type="AlphaFoldDB" id="A0A6G2BDG9"/>
<reference evidence="2 3" key="1">
    <citation type="submission" date="2019-11" db="EMBL/GenBank/DDBJ databases">
        <authorList>
            <person name="Yuan L."/>
        </authorList>
    </citation>
    <scope>NUCLEOTIDE SEQUENCE [LARGE SCALE GENOMIC DNA]</scope>
    <source>
        <strain evidence="2 3">TRM43335</strain>
    </source>
</reference>
<keyword evidence="3" id="KW-1185">Reference proteome</keyword>
<dbReference type="RefSeq" id="WP_162466202.1">
    <property type="nucleotide sequence ID" value="NZ_WIXO01000001.1"/>
</dbReference>
<dbReference type="EMBL" id="WIXO01000001">
    <property type="protein sequence ID" value="MTE20290.1"/>
    <property type="molecule type" value="Genomic_DNA"/>
</dbReference>
<evidence type="ECO:0000313" key="3">
    <source>
        <dbReference type="Proteomes" id="UP000473014"/>
    </source>
</evidence>
<feature type="region of interest" description="Disordered" evidence="1">
    <location>
        <begin position="397"/>
        <end position="442"/>
    </location>
</feature>
<dbReference type="Proteomes" id="UP000473014">
    <property type="component" value="Unassembled WGS sequence"/>
</dbReference>
<evidence type="ECO:0008006" key="4">
    <source>
        <dbReference type="Google" id="ProtNLM"/>
    </source>
</evidence>
<protein>
    <recommendedName>
        <fullName evidence="4">Phage portal protein</fullName>
    </recommendedName>
</protein>
<proteinExistence type="predicted"/>
<name>A0A6G2BDG9_9ACTN</name>
<evidence type="ECO:0000256" key="1">
    <source>
        <dbReference type="SAM" id="MobiDB-lite"/>
    </source>
</evidence>
<organism evidence="2 3">
    <name type="scientific">Streptomyces taklimakanensis</name>
    <dbReference type="NCBI Taxonomy" id="2569853"/>
    <lineage>
        <taxon>Bacteria</taxon>
        <taxon>Bacillati</taxon>
        <taxon>Actinomycetota</taxon>
        <taxon>Actinomycetes</taxon>
        <taxon>Kitasatosporales</taxon>
        <taxon>Streptomycetaceae</taxon>
        <taxon>Streptomyces</taxon>
    </lineage>
</organism>